<keyword evidence="2" id="KW-0808">Transferase</keyword>
<dbReference type="SUPFAM" id="SSF64153">
    <property type="entry name" value="YjeF N-terminal domain-like"/>
    <property type="match status" value="1"/>
</dbReference>
<sequence length="124" mass="12638">MADHTDEGRLHTLRHAAYRGADVRAMERPLLDGGVPLMRMAANVTAHVTAGLIDEEGVALADARIALLAGAGDNGGDGLYAAAALAENGAAVTAVVVGRSLHREAFAAFVRAGGKVLVLDPASE</sequence>
<comment type="caution">
    <text evidence="2">The sequence shown here is derived from an EMBL/GenBank/DDBJ whole genome shotgun (WGS) entry which is preliminary data.</text>
</comment>
<keyword evidence="2" id="KW-0418">Kinase</keyword>
<name>A0A087D6C9_9BIFI</name>
<proteinExistence type="predicted"/>
<dbReference type="eggNOG" id="COG0062">
    <property type="taxonomic scope" value="Bacteria"/>
</dbReference>
<gene>
    <name evidence="2" type="ORF">BSCA_3776</name>
</gene>
<dbReference type="RefSeq" id="WP_272945127.1">
    <property type="nucleotide sequence ID" value="NZ_JGZO01000025.1"/>
</dbReference>
<dbReference type="Pfam" id="PF03853">
    <property type="entry name" value="YjeF_N"/>
    <property type="match status" value="1"/>
</dbReference>
<dbReference type="InterPro" id="IPR036652">
    <property type="entry name" value="YjeF_N_dom_sf"/>
</dbReference>
<dbReference type="PROSITE" id="PS51385">
    <property type="entry name" value="YJEF_N"/>
    <property type="match status" value="1"/>
</dbReference>
<protein>
    <submittedName>
        <fullName evidence="2">Carbohydrate kinase</fullName>
    </submittedName>
</protein>
<keyword evidence="3" id="KW-1185">Reference proteome</keyword>
<organism evidence="2 3">
    <name type="scientific">Bifidobacterium scardovii</name>
    <dbReference type="NCBI Taxonomy" id="158787"/>
    <lineage>
        <taxon>Bacteria</taxon>
        <taxon>Bacillati</taxon>
        <taxon>Actinomycetota</taxon>
        <taxon>Actinomycetes</taxon>
        <taxon>Bifidobacteriales</taxon>
        <taxon>Bifidobacteriaceae</taxon>
        <taxon>Bifidobacterium</taxon>
    </lineage>
</organism>
<reference evidence="2 3" key="1">
    <citation type="submission" date="2014-03" db="EMBL/GenBank/DDBJ databases">
        <title>Genomics of Bifidobacteria.</title>
        <authorList>
            <person name="Ventura M."/>
            <person name="Milani C."/>
            <person name="Lugli G.A."/>
        </authorList>
    </citation>
    <scope>NUCLEOTIDE SEQUENCE [LARGE SCALE GENOMIC DNA]</scope>
    <source>
        <strain evidence="2 3">LMG 21589</strain>
    </source>
</reference>
<dbReference type="STRING" id="158787.BSCA_3776"/>
<accession>A0A087D6C9</accession>
<feature type="non-terminal residue" evidence="2">
    <location>
        <position position="124"/>
    </location>
</feature>
<evidence type="ECO:0000313" key="2">
    <source>
        <dbReference type="EMBL" id="KFI91079.1"/>
    </source>
</evidence>
<dbReference type="EMBL" id="JGZO01000025">
    <property type="protein sequence ID" value="KFI91079.1"/>
    <property type="molecule type" value="Genomic_DNA"/>
</dbReference>
<evidence type="ECO:0000313" key="3">
    <source>
        <dbReference type="Proteomes" id="UP000029033"/>
    </source>
</evidence>
<dbReference type="Gene3D" id="3.40.50.10260">
    <property type="entry name" value="YjeF N-terminal domain"/>
    <property type="match status" value="1"/>
</dbReference>
<dbReference type="InterPro" id="IPR004443">
    <property type="entry name" value="YjeF_N_dom"/>
</dbReference>
<dbReference type="AlphaFoldDB" id="A0A087D6C9"/>
<evidence type="ECO:0000259" key="1">
    <source>
        <dbReference type="PROSITE" id="PS51385"/>
    </source>
</evidence>
<feature type="domain" description="YjeF N-terminal" evidence="1">
    <location>
        <begin position="18"/>
        <end position="124"/>
    </location>
</feature>
<dbReference type="Proteomes" id="UP000029033">
    <property type="component" value="Unassembled WGS sequence"/>
</dbReference>
<dbReference type="GO" id="GO:0016301">
    <property type="term" value="F:kinase activity"/>
    <property type="evidence" value="ECO:0007669"/>
    <property type="project" value="UniProtKB-KW"/>
</dbReference>